<dbReference type="Gene3D" id="3.10.50.30">
    <property type="entry name" value="Transcription elongation factor, GreA/GreB, C-terminal domain"/>
    <property type="match status" value="1"/>
</dbReference>
<dbReference type="EMBL" id="JAEKNR010000120">
    <property type="protein sequence ID" value="MBJ7598676.1"/>
    <property type="molecule type" value="Genomic_DNA"/>
</dbReference>
<dbReference type="FunFam" id="1.10.287.180:FF:000001">
    <property type="entry name" value="Transcription elongation factor GreA"/>
    <property type="match status" value="1"/>
</dbReference>
<feature type="domain" description="Transcription elongation factor GreA/GreB N-terminal" evidence="8">
    <location>
        <begin position="21"/>
        <end position="89"/>
    </location>
</feature>
<dbReference type="InterPro" id="IPR001437">
    <property type="entry name" value="Tscrpt_elong_fac_GreA/B_C"/>
</dbReference>
<keyword evidence="9" id="KW-0251">Elongation factor</keyword>
<comment type="caution">
    <text evidence="9">The sequence shown here is derived from an EMBL/GenBank/DDBJ whole genome shotgun (WGS) entry which is preliminary data.</text>
</comment>
<accession>A0A934JZC0</accession>
<dbReference type="PANTHER" id="PTHR30437:SF4">
    <property type="entry name" value="TRANSCRIPTION ELONGATION FACTOR GREA"/>
    <property type="match status" value="1"/>
</dbReference>
<evidence type="ECO:0000259" key="8">
    <source>
        <dbReference type="Pfam" id="PF03449"/>
    </source>
</evidence>
<protein>
    <recommendedName>
        <fullName evidence="2">Transcription elongation factor GreA</fullName>
    </recommendedName>
    <alternativeName>
        <fullName evidence="6">Transcript cleavage factor GreA</fullName>
    </alternativeName>
</protein>
<dbReference type="Pfam" id="PF01272">
    <property type="entry name" value="GreA_GreB"/>
    <property type="match status" value="1"/>
</dbReference>
<dbReference type="AlphaFoldDB" id="A0A934JZC0"/>
<keyword evidence="10" id="KW-1185">Reference proteome</keyword>
<sequence>MGLEAMRGIIRLNMDLTQPVLLTAEGLIKLKQDLEVARGRRVEAADRMKEAAQPGDIEDNPEFEQAKEEVQRLDERIYELEEMIGRAQIIEGKASSVAEPGSTIDIVDEDGETLTYHLVGAVEADPGAGRISVESPVGRALVGKRRGDKVSVSVPQGTVQLTVKAVR</sequence>
<dbReference type="InterPro" id="IPR018151">
    <property type="entry name" value="TF_GreA/GreB_CS"/>
</dbReference>
<dbReference type="PANTHER" id="PTHR30437">
    <property type="entry name" value="TRANSCRIPTION ELONGATION FACTOR GREA"/>
    <property type="match status" value="1"/>
</dbReference>
<evidence type="ECO:0000256" key="5">
    <source>
        <dbReference type="ARBA" id="ARBA00023163"/>
    </source>
</evidence>
<keyword evidence="9" id="KW-0648">Protein biosynthesis</keyword>
<evidence type="ECO:0000256" key="3">
    <source>
        <dbReference type="ARBA" id="ARBA00023015"/>
    </source>
</evidence>
<dbReference type="InterPro" id="IPR036805">
    <property type="entry name" value="Tscrpt_elong_fac_GreA/B_N_sf"/>
</dbReference>
<keyword evidence="3" id="KW-0805">Transcription regulation</keyword>
<dbReference type="PROSITE" id="PS00830">
    <property type="entry name" value="GREAB_2"/>
    <property type="match status" value="1"/>
</dbReference>
<dbReference type="Gene3D" id="1.10.287.180">
    <property type="entry name" value="Transcription elongation factor, GreA/GreB, N-terminal domain"/>
    <property type="match status" value="1"/>
</dbReference>
<dbReference type="Pfam" id="PF03449">
    <property type="entry name" value="GreA_GreB_N"/>
    <property type="match status" value="1"/>
</dbReference>
<keyword evidence="5" id="KW-0804">Transcription</keyword>
<reference evidence="9" key="1">
    <citation type="submission" date="2020-10" db="EMBL/GenBank/DDBJ databases">
        <title>Ca. Dormibacterota MAGs.</title>
        <authorList>
            <person name="Montgomery K."/>
        </authorList>
    </citation>
    <scope>NUCLEOTIDE SEQUENCE [LARGE SCALE GENOMIC DNA]</scope>
    <source>
        <strain evidence="9">SC8812_S17_10</strain>
    </source>
</reference>
<evidence type="ECO:0000313" key="10">
    <source>
        <dbReference type="Proteomes" id="UP000612893"/>
    </source>
</evidence>
<dbReference type="InterPro" id="IPR022691">
    <property type="entry name" value="Tscrpt_elong_fac_GreA/B_N"/>
</dbReference>
<name>A0A934JZC0_9BACT</name>
<dbReference type="SUPFAM" id="SSF54534">
    <property type="entry name" value="FKBP-like"/>
    <property type="match status" value="1"/>
</dbReference>
<dbReference type="GO" id="GO:0003746">
    <property type="term" value="F:translation elongation factor activity"/>
    <property type="evidence" value="ECO:0007669"/>
    <property type="project" value="UniProtKB-KW"/>
</dbReference>
<gene>
    <name evidence="9" type="ORF">JF922_11410</name>
</gene>
<dbReference type="Proteomes" id="UP000612893">
    <property type="component" value="Unassembled WGS sequence"/>
</dbReference>
<keyword evidence="4" id="KW-0238">DNA-binding</keyword>
<proteinExistence type="inferred from homology"/>
<dbReference type="GO" id="GO:0003677">
    <property type="term" value="F:DNA binding"/>
    <property type="evidence" value="ECO:0007669"/>
    <property type="project" value="UniProtKB-KW"/>
</dbReference>
<organism evidence="9 10">
    <name type="scientific">Candidatus Nephthysia bennettiae</name>
    <dbReference type="NCBI Taxonomy" id="3127016"/>
    <lineage>
        <taxon>Bacteria</taxon>
        <taxon>Bacillati</taxon>
        <taxon>Candidatus Dormiibacterota</taxon>
        <taxon>Candidatus Dormibacteria</taxon>
        <taxon>Candidatus Dormibacterales</taxon>
        <taxon>Candidatus Dormibacteraceae</taxon>
        <taxon>Candidatus Nephthysia</taxon>
    </lineage>
</organism>
<dbReference type="InterPro" id="IPR036953">
    <property type="entry name" value="GreA/GreB_C_sf"/>
</dbReference>
<dbReference type="PIRSF" id="PIRSF006092">
    <property type="entry name" value="GreA_GreB"/>
    <property type="match status" value="1"/>
</dbReference>
<dbReference type="SUPFAM" id="SSF46557">
    <property type="entry name" value="GreA transcript cleavage protein, N-terminal domain"/>
    <property type="match status" value="1"/>
</dbReference>
<feature type="domain" description="Transcription elongation factor GreA/GreB C-terminal" evidence="7">
    <location>
        <begin position="96"/>
        <end position="166"/>
    </location>
</feature>
<evidence type="ECO:0000256" key="4">
    <source>
        <dbReference type="ARBA" id="ARBA00023125"/>
    </source>
</evidence>
<evidence type="ECO:0000313" key="9">
    <source>
        <dbReference type="EMBL" id="MBJ7598676.1"/>
    </source>
</evidence>
<evidence type="ECO:0000256" key="6">
    <source>
        <dbReference type="ARBA" id="ARBA00030776"/>
    </source>
</evidence>
<comment type="similarity">
    <text evidence="1">Belongs to the GreA/GreB family.</text>
</comment>
<evidence type="ECO:0000256" key="2">
    <source>
        <dbReference type="ARBA" id="ARBA00013729"/>
    </source>
</evidence>
<evidence type="ECO:0000256" key="1">
    <source>
        <dbReference type="ARBA" id="ARBA00008213"/>
    </source>
</evidence>
<evidence type="ECO:0000259" key="7">
    <source>
        <dbReference type="Pfam" id="PF01272"/>
    </source>
</evidence>
<dbReference type="InterPro" id="IPR023459">
    <property type="entry name" value="Tscrpt_elong_fac_GreA/B_fam"/>
</dbReference>